<evidence type="ECO:0000256" key="6">
    <source>
        <dbReference type="NCBIfam" id="TIGR00065"/>
    </source>
</evidence>
<evidence type="ECO:0000259" key="10">
    <source>
        <dbReference type="SMART" id="SM00865"/>
    </source>
</evidence>
<dbReference type="GO" id="GO:0051258">
    <property type="term" value="P:protein polymerization"/>
    <property type="evidence" value="ECO:0007669"/>
    <property type="project" value="UniProtKB-UniRule"/>
</dbReference>
<evidence type="ECO:0000256" key="8">
    <source>
        <dbReference type="SAM" id="MobiDB-lite"/>
    </source>
</evidence>
<dbReference type="PANTHER" id="PTHR30314:SF3">
    <property type="entry name" value="MITOCHONDRIAL DIVISION PROTEIN FSZA"/>
    <property type="match status" value="1"/>
</dbReference>
<proteinExistence type="inferred from homology"/>
<evidence type="ECO:0000256" key="2">
    <source>
        <dbReference type="ARBA" id="ARBA00022741"/>
    </source>
</evidence>
<keyword evidence="3 5" id="KW-0342">GTP-binding</keyword>
<comment type="subcellular location">
    <subcellularLocation>
        <location evidence="5">Cytoplasm</location>
    </subcellularLocation>
    <text evidence="5">Assembles at midcell at the inner surface of the cytoplasmic membrane.</text>
</comment>
<feature type="domain" description="Tubulin/FtsZ 2-layer sandwich" evidence="10">
    <location>
        <begin position="217"/>
        <end position="334"/>
    </location>
</feature>
<dbReference type="InterPro" id="IPR045061">
    <property type="entry name" value="FtsZ/CetZ"/>
</dbReference>
<keyword evidence="2 5" id="KW-0547">Nucleotide-binding</keyword>
<reference evidence="11" key="1">
    <citation type="submission" date="2019-09" db="EMBL/GenBank/DDBJ databases">
        <title>Characterisation of the sponge microbiome using genome-centric metagenomics.</title>
        <authorList>
            <person name="Engelberts J.P."/>
            <person name="Robbins S.J."/>
            <person name="De Goeij J.M."/>
            <person name="Aranda M."/>
            <person name="Bell S.C."/>
            <person name="Webster N.S."/>
        </authorList>
    </citation>
    <scope>NUCLEOTIDE SEQUENCE</scope>
    <source>
        <strain evidence="11">SB0662_bin_9</strain>
    </source>
</reference>
<dbReference type="InterPro" id="IPR036525">
    <property type="entry name" value="Tubulin/FtsZ_GTPase_sf"/>
</dbReference>
<dbReference type="Gene3D" id="3.40.50.1440">
    <property type="entry name" value="Tubulin/FtsZ, GTPase domain"/>
    <property type="match status" value="1"/>
</dbReference>
<keyword evidence="4 5" id="KW-0717">Septation</keyword>
<dbReference type="InterPro" id="IPR020805">
    <property type="entry name" value="Cell_div_FtsZ_CS"/>
</dbReference>
<evidence type="ECO:0000256" key="5">
    <source>
        <dbReference type="HAMAP-Rule" id="MF_00909"/>
    </source>
</evidence>
<feature type="binding site" evidence="5">
    <location>
        <position position="197"/>
    </location>
    <ligand>
        <name>GTP</name>
        <dbReference type="ChEBI" id="CHEBI:37565"/>
    </ligand>
</feature>
<dbReference type="GO" id="GO:0000917">
    <property type="term" value="P:division septum assembly"/>
    <property type="evidence" value="ECO:0007669"/>
    <property type="project" value="UniProtKB-KW"/>
</dbReference>
<protein>
    <recommendedName>
        <fullName evidence="5 6">Cell division protein FtsZ</fullName>
    </recommendedName>
</protein>
<dbReference type="GO" id="GO:0003924">
    <property type="term" value="F:GTPase activity"/>
    <property type="evidence" value="ECO:0007669"/>
    <property type="project" value="UniProtKB-UniRule"/>
</dbReference>
<dbReference type="AlphaFoldDB" id="A0A6B1DPR5"/>
<keyword evidence="5" id="KW-0963">Cytoplasm</keyword>
<dbReference type="PANTHER" id="PTHR30314">
    <property type="entry name" value="CELL DIVISION PROTEIN FTSZ-RELATED"/>
    <property type="match status" value="1"/>
</dbReference>
<evidence type="ECO:0000256" key="1">
    <source>
        <dbReference type="ARBA" id="ARBA00009690"/>
    </source>
</evidence>
<dbReference type="InterPro" id="IPR017975">
    <property type="entry name" value="Tubulin_CS"/>
</dbReference>
<evidence type="ECO:0000256" key="3">
    <source>
        <dbReference type="ARBA" id="ARBA00023134"/>
    </source>
</evidence>
<feature type="compositionally biased region" description="Polar residues" evidence="8">
    <location>
        <begin position="373"/>
        <end position="390"/>
    </location>
</feature>
<comment type="similarity">
    <text evidence="1 5 7">Belongs to the FtsZ family.</text>
</comment>
<organism evidence="11">
    <name type="scientific">Caldilineaceae bacterium SB0662_bin_9</name>
    <dbReference type="NCBI Taxonomy" id="2605258"/>
    <lineage>
        <taxon>Bacteria</taxon>
        <taxon>Bacillati</taxon>
        <taxon>Chloroflexota</taxon>
        <taxon>Caldilineae</taxon>
        <taxon>Caldilineales</taxon>
        <taxon>Caldilineaceae</taxon>
    </lineage>
</organism>
<evidence type="ECO:0000313" key="11">
    <source>
        <dbReference type="EMBL" id="MYD88766.1"/>
    </source>
</evidence>
<dbReference type="SUPFAM" id="SSF55307">
    <property type="entry name" value="Tubulin C-terminal domain-like"/>
    <property type="match status" value="1"/>
</dbReference>
<dbReference type="NCBIfam" id="TIGR00065">
    <property type="entry name" value="ftsZ"/>
    <property type="match status" value="1"/>
</dbReference>
<keyword evidence="5 7" id="KW-0132">Cell division</keyword>
<dbReference type="Pfam" id="PF12327">
    <property type="entry name" value="FtsZ_C"/>
    <property type="match status" value="1"/>
</dbReference>
<feature type="binding site" evidence="5">
    <location>
        <position position="153"/>
    </location>
    <ligand>
        <name>GTP</name>
        <dbReference type="ChEBI" id="CHEBI:37565"/>
    </ligand>
</feature>
<dbReference type="GO" id="GO:0043093">
    <property type="term" value="P:FtsZ-dependent cytokinesis"/>
    <property type="evidence" value="ECO:0007669"/>
    <property type="project" value="UniProtKB-UniRule"/>
</dbReference>
<dbReference type="Pfam" id="PF00091">
    <property type="entry name" value="Tubulin"/>
    <property type="match status" value="1"/>
</dbReference>
<dbReference type="PROSITE" id="PS01135">
    <property type="entry name" value="FTSZ_2"/>
    <property type="match status" value="1"/>
</dbReference>
<name>A0A6B1DPR5_9CHLR</name>
<dbReference type="SMART" id="SM00864">
    <property type="entry name" value="Tubulin"/>
    <property type="match status" value="1"/>
</dbReference>
<feature type="region of interest" description="Disordered" evidence="8">
    <location>
        <begin position="332"/>
        <end position="390"/>
    </location>
</feature>
<dbReference type="InterPro" id="IPR003008">
    <property type="entry name" value="Tubulin_FtsZ_GTPase"/>
</dbReference>
<dbReference type="InterPro" id="IPR018316">
    <property type="entry name" value="Tubulin/FtsZ_2-layer-sand-dom"/>
</dbReference>
<feature type="binding site" evidence="5">
    <location>
        <begin position="118"/>
        <end position="120"/>
    </location>
    <ligand>
        <name>GTP</name>
        <dbReference type="ChEBI" id="CHEBI:37565"/>
    </ligand>
</feature>
<gene>
    <name evidence="5 11" type="primary">ftsZ</name>
    <name evidence="11" type="ORF">F4Y08_00280</name>
</gene>
<dbReference type="EMBL" id="VXPY01000002">
    <property type="protein sequence ID" value="MYD88766.1"/>
    <property type="molecule type" value="Genomic_DNA"/>
</dbReference>
<dbReference type="InterPro" id="IPR008280">
    <property type="entry name" value="Tub_FtsZ_C"/>
</dbReference>
<feature type="binding site" evidence="5">
    <location>
        <begin position="32"/>
        <end position="36"/>
    </location>
    <ligand>
        <name>GTP</name>
        <dbReference type="ChEBI" id="CHEBI:37565"/>
    </ligand>
</feature>
<dbReference type="PROSITE" id="PS00227">
    <property type="entry name" value="TUBULIN"/>
    <property type="match status" value="1"/>
</dbReference>
<evidence type="ECO:0000256" key="4">
    <source>
        <dbReference type="ARBA" id="ARBA00023210"/>
    </source>
</evidence>
<evidence type="ECO:0000256" key="7">
    <source>
        <dbReference type="RuleBase" id="RU000631"/>
    </source>
</evidence>
<dbReference type="SMART" id="SM00865">
    <property type="entry name" value="Tubulin_C"/>
    <property type="match status" value="1"/>
</dbReference>
<dbReference type="InterPro" id="IPR000158">
    <property type="entry name" value="Cell_div_FtsZ"/>
</dbReference>
<dbReference type="InterPro" id="IPR024757">
    <property type="entry name" value="FtsZ_C"/>
</dbReference>
<dbReference type="FunFam" id="3.40.50.1440:FF:000001">
    <property type="entry name" value="Cell division protein FtsZ"/>
    <property type="match status" value="1"/>
</dbReference>
<comment type="caution">
    <text evidence="11">The sequence shown here is derived from an EMBL/GenBank/DDBJ whole genome shotgun (WGS) entry which is preliminary data.</text>
</comment>
<dbReference type="GO" id="GO:0007017">
    <property type="term" value="P:microtubule-based process"/>
    <property type="evidence" value="ECO:0007669"/>
    <property type="project" value="InterPro"/>
</dbReference>
<feature type="binding site" evidence="5">
    <location>
        <position position="149"/>
    </location>
    <ligand>
        <name>GTP</name>
        <dbReference type="ChEBI" id="CHEBI:37565"/>
    </ligand>
</feature>
<dbReference type="CDD" id="cd02201">
    <property type="entry name" value="FtsZ_type1"/>
    <property type="match status" value="1"/>
</dbReference>
<keyword evidence="5 7" id="KW-0131">Cell cycle</keyword>
<comment type="subunit">
    <text evidence="5">Homodimer. Polymerizes to form a dynamic ring structure in a strictly GTP-dependent manner. Interacts directly with several other division proteins.</text>
</comment>
<feature type="domain" description="Tubulin/FtsZ GTPase" evidence="9">
    <location>
        <begin position="24"/>
        <end position="215"/>
    </location>
</feature>
<evidence type="ECO:0000259" key="9">
    <source>
        <dbReference type="SMART" id="SM00864"/>
    </source>
</evidence>
<sequence>MATTADSLHETNLPEPQFHENFCNIKVVGVGGGGQNAVNRMIGEVHGVEFVVINTDQQALNLSNAPKRVKIGEDLTRGLGAGAQAELGKQAAEESLSEIYDVVKDADLIFITAGMGGGTGSGAAPLVAEAARDAGALAVGVVTMPFKHEGIKRRRTAESALQLLQEQVDALIVVENDRLTEISDKKASAVECFRIADQMLMQGVLGISDMITVPGEINLDFADIRSVIQHGGGAFMAIGMAQGENRAEEAVQAVIQSTLLNTTIDGATAVVYNVKSKDSPQMKELEDIGDAIATAVAPSAEIFSGWAMDPDMDDHLQVTLLATGIPIPLEPATVVDSRERQVPSPRRTQPLHPTKSAAAKAAGDGNPVERIQTVRTSQRTSSGLPRFLSN</sequence>
<dbReference type="GO" id="GO:0032153">
    <property type="term" value="C:cell division site"/>
    <property type="evidence" value="ECO:0007669"/>
    <property type="project" value="UniProtKB-UniRule"/>
</dbReference>
<dbReference type="GO" id="GO:0005737">
    <property type="term" value="C:cytoplasm"/>
    <property type="evidence" value="ECO:0007669"/>
    <property type="project" value="UniProtKB-SubCell"/>
</dbReference>
<dbReference type="GO" id="GO:0005525">
    <property type="term" value="F:GTP binding"/>
    <property type="evidence" value="ECO:0007669"/>
    <property type="project" value="UniProtKB-UniRule"/>
</dbReference>
<dbReference type="GO" id="GO:0005874">
    <property type="term" value="C:microtubule"/>
    <property type="evidence" value="ECO:0007669"/>
    <property type="project" value="InterPro"/>
</dbReference>
<comment type="function">
    <text evidence="5 7">Essential cell division protein that forms a contractile ring structure (Z ring) at the future cell division site. The regulation of the ring assembly controls the timing and the location of cell division. One of the functions of the FtsZ ring is to recruit other cell division proteins to the septum to produce a new cell wall between the dividing cells. Binds GTP and shows GTPase activity.</text>
</comment>
<dbReference type="PRINTS" id="PR00423">
    <property type="entry name" value="CELLDVISFTSZ"/>
</dbReference>
<accession>A0A6B1DPR5</accession>
<dbReference type="SUPFAM" id="SSF52490">
    <property type="entry name" value="Tubulin nucleotide-binding domain-like"/>
    <property type="match status" value="1"/>
</dbReference>
<dbReference type="HAMAP" id="MF_00909">
    <property type="entry name" value="FtsZ"/>
    <property type="match status" value="1"/>
</dbReference>